<feature type="transmembrane region" description="Helical" evidence="5">
    <location>
        <begin position="93"/>
        <end position="114"/>
    </location>
</feature>
<dbReference type="Gene3D" id="1.20.58.370">
    <property type="entry name" value="MalF N-terminal region-like"/>
    <property type="match status" value="1"/>
</dbReference>
<keyword evidence="4 5" id="KW-0472">Membrane</keyword>
<dbReference type="GO" id="GO:0005886">
    <property type="term" value="C:plasma membrane"/>
    <property type="evidence" value="ECO:0007669"/>
    <property type="project" value="UniProtKB-SubCell"/>
</dbReference>
<dbReference type="Gene3D" id="1.10.3720.10">
    <property type="entry name" value="MetI-like"/>
    <property type="match status" value="1"/>
</dbReference>
<reference evidence="7 8" key="1">
    <citation type="submission" date="2018-11" db="EMBL/GenBank/DDBJ databases">
        <title>Sequencing the genomes of 1000 actinobacteria strains.</title>
        <authorList>
            <person name="Klenk H.-P."/>
        </authorList>
    </citation>
    <scope>NUCLEOTIDE SEQUENCE [LARGE SCALE GENOMIC DNA]</scope>
    <source>
        <strain evidence="7 8">DSM 14418</strain>
    </source>
</reference>
<name>A0A3N5A5J4_9MICO</name>
<keyword evidence="5" id="KW-0813">Transport</keyword>
<evidence type="ECO:0000256" key="4">
    <source>
        <dbReference type="ARBA" id="ARBA00023136"/>
    </source>
</evidence>
<feature type="transmembrane region" description="Helical" evidence="5">
    <location>
        <begin position="184"/>
        <end position="202"/>
    </location>
</feature>
<dbReference type="CDD" id="cd06261">
    <property type="entry name" value="TM_PBP2"/>
    <property type="match status" value="1"/>
</dbReference>
<dbReference type="InterPro" id="IPR035277">
    <property type="entry name" value="MalF_N"/>
</dbReference>
<dbReference type="EMBL" id="RKRA01000001">
    <property type="protein sequence ID" value="RPF27031.1"/>
    <property type="molecule type" value="Genomic_DNA"/>
</dbReference>
<dbReference type="InterPro" id="IPR052730">
    <property type="entry name" value="Sugar_ABC_transporter"/>
</dbReference>
<dbReference type="SUPFAM" id="SSF161098">
    <property type="entry name" value="MetI-like"/>
    <property type="match status" value="1"/>
</dbReference>
<dbReference type="GO" id="GO:0055085">
    <property type="term" value="P:transmembrane transport"/>
    <property type="evidence" value="ECO:0007669"/>
    <property type="project" value="InterPro"/>
</dbReference>
<dbReference type="InterPro" id="IPR035906">
    <property type="entry name" value="MetI-like_sf"/>
</dbReference>
<dbReference type="PANTHER" id="PTHR43759">
    <property type="entry name" value="TREHALOSE TRANSPORT SYSTEM PERMEASE PROTEIN SUGA"/>
    <property type="match status" value="1"/>
</dbReference>
<comment type="similarity">
    <text evidence="5">Belongs to the binding-protein-dependent transport system permease family.</text>
</comment>
<dbReference type="PROSITE" id="PS50928">
    <property type="entry name" value="ABC_TM1"/>
    <property type="match status" value="1"/>
</dbReference>
<dbReference type="AlphaFoldDB" id="A0A3N5A5J4"/>
<dbReference type="Proteomes" id="UP000280726">
    <property type="component" value="Unassembled WGS sequence"/>
</dbReference>
<feature type="transmembrane region" description="Helical" evidence="5">
    <location>
        <begin position="126"/>
        <end position="146"/>
    </location>
</feature>
<protein>
    <submittedName>
        <fullName evidence="7">Carbohydrate ABC transporter membrane protein 1 (CUT1 family)</fullName>
    </submittedName>
</protein>
<comment type="subcellular location">
    <subcellularLocation>
        <location evidence="5">Cell membrane</location>
        <topology evidence="5">Multi-pass membrane protein</topology>
    </subcellularLocation>
    <subcellularLocation>
        <location evidence="1">Membrane</location>
        <topology evidence="1">Multi-pass membrane protein</topology>
    </subcellularLocation>
</comment>
<evidence type="ECO:0000256" key="2">
    <source>
        <dbReference type="ARBA" id="ARBA00022692"/>
    </source>
</evidence>
<dbReference type="Pfam" id="PF00528">
    <property type="entry name" value="BPD_transp_1"/>
    <property type="match status" value="1"/>
</dbReference>
<keyword evidence="3 5" id="KW-1133">Transmembrane helix</keyword>
<keyword evidence="8" id="KW-1185">Reference proteome</keyword>
<gene>
    <name evidence="7" type="ORF">EDD32_1491</name>
</gene>
<feature type="transmembrane region" description="Helical" evidence="5">
    <location>
        <begin position="222"/>
        <end position="242"/>
    </location>
</feature>
<dbReference type="InterPro" id="IPR000515">
    <property type="entry name" value="MetI-like"/>
</dbReference>
<accession>A0A3N5A5J4</accession>
<evidence type="ECO:0000256" key="3">
    <source>
        <dbReference type="ARBA" id="ARBA00022989"/>
    </source>
</evidence>
<organism evidence="7 8">
    <name type="scientific">Georgenia muralis</name>
    <dbReference type="NCBI Taxonomy" id="154117"/>
    <lineage>
        <taxon>Bacteria</taxon>
        <taxon>Bacillati</taxon>
        <taxon>Actinomycetota</taxon>
        <taxon>Actinomycetes</taxon>
        <taxon>Micrococcales</taxon>
        <taxon>Bogoriellaceae</taxon>
        <taxon>Georgenia</taxon>
    </lineage>
</organism>
<comment type="caution">
    <text evidence="7">The sequence shown here is derived from an EMBL/GenBank/DDBJ whole genome shotgun (WGS) entry which is preliminary data.</text>
</comment>
<feature type="transmembrane region" description="Helical" evidence="5">
    <location>
        <begin position="30"/>
        <end position="53"/>
    </location>
</feature>
<evidence type="ECO:0000313" key="8">
    <source>
        <dbReference type="Proteomes" id="UP000280726"/>
    </source>
</evidence>
<dbReference type="RefSeq" id="WP_211338765.1">
    <property type="nucleotide sequence ID" value="NZ_RKRA01000001.1"/>
</dbReference>
<evidence type="ECO:0000256" key="1">
    <source>
        <dbReference type="ARBA" id="ARBA00004141"/>
    </source>
</evidence>
<dbReference type="SUPFAM" id="SSF160964">
    <property type="entry name" value="MalF N-terminal region-like"/>
    <property type="match status" value="1"/>
</dbReference>
<feature type="domain" description="ABC transmembrane type-1" evidence="6">
    <location>
        <begin position="89"/>
        <end position="303"/>
    </location>
</feature>
<evidence type="ECO:0000313" key="7">
    <source>
        <dbReference type="EMBL" id="RPF27031.1"/>
    </source>
</evidence>
<feature type="transmembrane region" description="Helical" evidence="5">
    <location>
        <begin position="282"/>
        <end position="304"/>
    </location>
</feature>
<evidence type="ECO:0000259" key="6">
    <source>
        <dbReference type="PROSITE" id="PS50928"/>
    </source>
</evidence>
<dbReference type="PANTHER" id="PTHR43759:SF1">
    <property type="entry name" value="GLUCOSE IMPORT SYSTEM PERMEASE PROTEIN GLCT"/>
    <property type="match status" value="1"/>
</dbReference>
<sequence length="313" mass="34139">MSVMTTEGSRTRGAGPPGPLSAWANRHIKWVFTVPALAFTAVMVLFPVIYTVVLSVTDARGSIQRDFSFIGAGNFVEMFTDFPRFWPAVGRTFLFTGGAVLVELVLGLGIALLLRKPFRGQGAVRVVILMPLVATPVAVAMMWLLIFEPTIGFANEFLGWFGISGLGWISDPGQALPTLMFVDIWQWTPMVALILLAGLSTLPEEPEEAAVVDGANAWQRLIHVTLPMLLPAIVAAVLLRSIDALKTFDLLYATKGRGGGSLHEAETLNILAYSLSFEYNDYGMASAVLVVFFLIIVLFSWLLFRISKVGSQQ</sequence>
<evidence type="ECO:0000256" key="5">
    <source>
        <dbReference type="RuleBase" id="RU363032"/>
    </source>
</evidence>
<proteinExistence type="inferred from homology"/>
<keyword evidence="2 5" id="KW-0812">Transmembrane</keyword>